<dbReference type="RefSeq" id="WP_191181722.1">
    <property type="nucleotide sequence ID" value="NZ_JACXAJ010000001.1"/>
</dbReference>
<gene>
    <name evidence="1" type="primary">raiA</name>
    <name evidence="1" type="ORF">H9Q13_00055</name>
</gene>
<dbReference type="EMBL" id="JACXAJ010000001">
    <property type="protein sequence ID" value="MBD1395543.1"/>
    <property type="molecule type" value="Genomic_DNA"/>
</dbReference>
<keyword evidence="2" id="KW-1185">Reference proteome</keyword>
<evidence type="ECO:0000313" key="2">
    <source>
        <dbReference type="Proteomes" id="UP000625551"/>
    </source>
</evidence>
<dbReference type="InterPro" id="IPR003489">
    <property type="entry name" value="RHF/RaiA"/>
</dbReference>
<name>A0ABR7XB41_9BACT</name>
<accession>A0ABR7XB41</accession>
<dbReference type="Proteomes" id="UP000625551">
    <property type="component" value="Unassembled WGS sequence"/>
</dbReference>
<proteinExistence type="predicted"/>
<sequence length="101" mass="11690">MNYTENYEGIKIDVQAVDISISEDIQLNIRNAINKFKRHAKKIDSVDVYFKEEATHATDSKKVSMRVGIPGNDAFAEDSGNNWYELLKNVEEKVKRQLEKR</sequence>
<organism evidence="1 2">
    <name type="scientific">Pontibacter aquaedesilientis</name>
    <dbReference type="NCBI Taxonomy" id="2766980"/>
    <lineage>
        <taxon>Bacteria</taxon>
        <taxon>Pseudomonadati</taxon>
        <taxon>Bacteroidota</taxon>
        <taxon>Cytophagia</taxon>
        <taxon>Cytophagales</taxon>
        <taxon>Hymenobacteraceae</taxon>
        <taxon>Pontibacter</taxon>
    </lineage>
</organism>
<dbReference type="InterPro" id="IPR036567">
    <property type="entry name" value="RHF-like"/>
</dbReference>
<evidence type="ECO:0000313" key="1">
    <source>
        <dbReference type="EMBL" id="MBD1395543.1"/>
    </source>
</evidence>
<dbReference type="Gene3D" id="3.30.160.100">
    <property type="entry name" value="Ribosome hibernation promotion factor-like"/>
    <property type="match status" value="1"/>
</dbReference>
<dbReference type="Pfam" id="PF02482">
    <property type="entry name" value="Ribosomal_S30AE"/>
    <property type="match status" value="1"/>
</dbReference>
<dbReference type="SUPFAM" id="SSF69754">
    <property type="entry name" value="Ribosome binding protein Y (YfiA homologue)"/>
    <property type="match status" value="1"/>
</dbReference>
<comment type="caution">
    <text evidence="1">The sequence shown here is derived from an EMBL/GenBank/DDBJ whole genome shotgun (WGS) entry which is preliminary data.</text>
</comment>
<reference evidence="1 2" key="1">
    <citation type="submission" date="2020-09" db="EMBL/GenBank/DDBJ databases">
        <title>Genome sequencing and assembly of Pontibacter sp.</title>
        <authorList>
            <person name="Chhetri G."/>
        </authorList>
    </citation>
    <scope>NUCLEOTIDE SEQUENCE [LARGE SCALE GENOMIC DNA]</scope>
    <source>
        <strain evidence="1 2">JH31</strain>
    </source>
</reference>
<dbReference type="NCBIfam" id="TIGR00741">
    <property type="entry name" value="yfiA"/>
    <property type="match status" value="1"/>
</dbReference>
<protein>
    <submittedName>
        <fullName evidence="1">Ribosome-associated translation inhibitor RaiA</fullName>
    </submittedName>
</protein>